<feature type="non-terminal residue" evidence="6">
    <location>
        <position position="157"/>
    </location>
</feature>
<dbReference type="AlphaFoldDB" id="A0AAN5CMN5"/>
<feature type="transmembrane region" description="Helical" evidence="5">
    <location>
        <begin position="106"/>
        <end position="125"/>
    </location>
</feature>
<organism evidence="6 7">
    <name type="scientific">Pristionchus mayeri</name>
    <dbReference type="NCBI Taxonomy" id="1317129"/>
    <lineage>
        <taxon>Eukaryota</taxon>
        <taxon>Metazoa</taxon>
        <taxon>Ecdysozoa</taxon>
        <taxon>Nematoda</taxon>
        <taxon>Chromadorea</taxon>
        <taxon>Rhabditida</taxon>
        <taxon>Rhabditina</taxon>
        <taxon>Diplogasteromorpha</taxon>
        <taxon>Diplogasteroidea</taxon>
        <taxon>Neodiplogasteridae</taxon>
        <taxon>Pristionchus</taxon>
    </lineage>
</organism>
<evidence type="ECO:0000256" key="2">
    <source>
        <dbReference type="ARBA" id="ARBA00022692"/>
    </source>
</evidence>
<dbReference type="GO" id="GO:0005765">
    <property type="term" value="C:lysosomal membrane"/>
    <property type="evidence" value="ECO:0007669"/>
    <property type="project" value="TreeGrafter"/>
</dbReference>
<dbReference type="Proteomes" id="UP001328107">
    <property type="component" value="Unassembled WGS sequence"/>
</dbReference>
<dbReference type="EMBL" id="BTRK01000004">
    <property type="protein sequence ID" value="GMR47198.1"/>
    <property type="molecule type" value="Genomic_DNA"/>
</dbReference>
<dbReference type="Gene3D" id="1.20.1250.20">
    <property type="entry name" value="MFS general substrate transporter like domains"/>
    <property type="match status" value="1"/>
</dbReference>
<gene>
    <name evidence="6" type="ORF">PMAYCL1PPCAC_17393</name>
</gene>
<comment type="caution">
    <text evidence="6">The sequence shown here is derived from an EMBL/GenBank/DDBJ whole genome shotgun (WGS) entry which is preliminary data.</text>
</comment>
<feature type="transmembrane region" description="Helical" evidence="5">
    <location>
        <begin position="49"/>
        <end position="69"/>
    </location>
</feature>
<keyword evidence="2 5" id="KW-0812">Transmembrane</keyword>
<sequence length="157" mass="17505">QKFSWSKWKRPLVAVALTFLCNVEGSMFAMGEWPYMSTIDSETTSTFFGLATAVSKAGHAVFAFIFAIWAHTISGIKIPMLVGRCITLTSCVMYIFVEFIPFNRRWWMLVCYLLFGVGFGTSPLLRSYIARVTSEENRLTAYALQTGAAVMSVVVGP</sequence>
<dbReference type="GO" id="GO:0022857">
    <property type="term" value="F:transmembrane transporter activity"/>
    <property type="evidence" value="ECO:0007669"/>
    <property type="project" value="InterPro"/>
</dbReference>
<evidence type="ECO:0000313" key="7">
    <source>
        <dbReference type="Proteomes" id="UP001328107"/>
    </source>
</evidence>
<keyword evidence="7" id="KW-1185">Reference proteome</keyword>
<accession>A0AAN5CMN5</accession>
<evidence type="ECO:0008006" key="8">
    <source>
        <dbReference type="Google" id="ProtNLM"/>
    </source>
</evidence>
<name>A0AAN5CMN5_9BILA</name>
<reference evidence="7" key="1">
    <citation type="submission" date="2022-10" db="EMBL/GenBank/DDBJ databases">
        <title>Genome assembly of Pristionchus species.</title>
        <authorList>
            <person name="Yoshida K."/>
            <person name="Sommer R.J."/>
        </authorList>
    </citation>
    <scope>NUCLEOTIDE SEQUENCE [LARGE SCALE GENOMIC DNA]</scope>
    <source>
        <strain evidence="7">RS5460</strain>
    </source>
</reference>
<dbReference type="Pfam" id="PF07690">
    <property type="entry name" value="MFS_1"/>
    <property type="match status" value="1"/>
</dbReference>
<dbReference type="SUPFAM" id="SSF103473">
    <property type="entry name" value="MFS general substrate transporter"/>
    <property type="match status" value="1"/>
</dbReference>
<dbReference type="InterPro" id="IPR051068">
    <property type="entry name" value="MFS_Domain-Containing_Protein"/>
</dbReference>
<evidence type="ECO:0000256" key="1">
    <source>
        <dbReference type="ARBA" id="ARBA00004141"/>
    </source>
</evidence>
<keyword evidence="3 5" id="KW-1133">Transmembrane helix</keyword>
<dbReference type="InterPro" id="IPR036259">
    <property type="entry name" value="MFS_trans_sf"/>
</dbReference>
<feature type="transmembrane region" description="Helical" evidence="5">
    <location>
        <begin position="81"/>
        <end position="100"/>
    </location>
</feature>
<evidence type="ECO:0000256" key="4">
    <source>
        <dbReference type="ARBA" id="ARBA00023136"/>
    </source>
</evidence>
<comment type="subcellular location">
    <subcellularLocation>
        <location evidence="1">Membrane</location>
        <topology evidence="1">Multi-pass membrane protein</topology>
    </subcellularLocation>
</comment>
<evidence type="ECO:0000256" key="3">
    <source>
        <dbReference type="ARBA" id="ARBA00022989"/>
    </source>
</evidence>
<keyword evidence="4 5" id="KW-0472">Membrane</keyword>
<protein>
    <recommendedName>
        <fullName evidence="8">Membrane transporter</fullName>
    </recommendedName>
</protein>
<dbReference type="PANTHER" id="PTHR23510:SF25">
    <property type="entry name" value="MFS DOMAIN-CONTAINING PROTEIN"/>
    <property type="match status" value="1"/>
</dbReference>
<dbReference type="PANTHER" id="PTHR23510">
    <property type="entry name" value="INNER MEMBRANE TRANSPORT PROTEIN YAJR"/>
    <property type="match status" value="1"/>
</dbReference>
<dbReference type="InterPro" id="IPR011701">
    <property type="entry name" value="MFS"/>
</dbReference>
<evidence type="ECO:0000313" key="6">
    <source>
        <dbReference type="EMBL" id="GMR47198.1"/>
    </source>
</evidence>
<feature type="non-terminal residue" evidence="6">
    <location>
        <position position="1"/>
    </location>
</feature>
<proteinExistence type="predicted"/>
<evidence type="ECO:0000256" key="5">
    <source>
        <dbReference type="SAM" id="Phobius"/>
    </source>
</evidence>